<comment type="cofactor">
    <cofactor evidence="12">
        <name>Mg(2+)</name>
        <dbReference type="ChEBI" id="CHEBI:18420"/>
    </cofactor>
    <text evidence="12">Requires a divalent cation, most likely magnesium in vivo, as an electrophilic catalyst to aid phosphoryl group transfer. It is the chelate of the metal and the nucleotide that is the actual substrate.</text>
</comment>
<keyword evidence="11 12" id="KW-0119">Carbohydrate metabolism</keyword>
<feature type="binding site" evidence="12">
    <location>
        <begin position="224"/>
        <end position="229"/>
    </location>
    <ligand>
        <name>ATP</name>
        <dbReference type="ChEBI" id="CHEBI:30616"/>
    </ligand>
</feature>
<dbReference type="GO" id="GO:0019303">
    <property type="term" value="P:D-ribose catabolic process"/>
    <property type="evidence" value="ECO:0007669"/>
    <property type="project" value="UniProtKB-UniRule"/>
</dbReference>
<evidence type="ECO:0000256" key="7">
    <source>
        <dbReference type="ARBA" id="ARBA00022777"/>
    </source>
</evidence>
<comment type="pathway">
    <text evidence="12">Carbohydrate metabolism; D-ribose degradation; D-ribose 5-phosphate from beta-D-ribopyranose: step 2/2.</text>
</comment>
<feature type="binding site" evidence="12">
    <location>
        <position position="256"/>
    </location>
    <ligand>
        <name>substrate</name>
    </ligand>
</feature>
<comment type="function">
    <text evidence="12">Catalyzes the phosphorylation of ribose at O-5 in a reaction requiring ATP and magnesium. The resulting D-ribose-5-phosphate can then be used either for sythesis of nucleotides, histidine, and tryptophan, or as a component of the pentose phosphate pathway.</text>
</comment>
<comment type="similarity">
    <text evidence="12">Belongs to the carbohydrate kinase PfkB family. Ribokinase subfamily.</text>
</comment>
<comment type="caution">
    <text evidence="12">Lacks conserved residue(s) required for the propagation of feature annotation.</text>
</comment>
<feature type="binding site" evidence="12">
    <location>
        <position position="289"/>
    </location>
    <ligand>
        <name>K(+)</name>
        <dbReference type="ChEBI" id="CHEBI:29103"/>
    </ligand>
</feature>
<evidence type="ECO:0000259" key="13">
    <source>
        <dbReference type="Pfam" id="PF00294"/>
    </source>
</evidence>
<evidence type="ECO:0000256" key="10">
    <source>
        <dbReference type="ARBA" id="ARBA00022958"/>
    </source>
</evidence>
<feature type="binding site" evidence="12">
    <location>
        <position position="250"/>
    </location>
    <ligand>
        <name>K(+)</name>
        <dbReference type="ChEBI" id="CHEBI:29103"/>
    </ligand>
</feature>
<feature type="binding site" evidence="12">
    <location>
        <position position="280"/>
    </location>
    <ligand>
        <name>ATP</name>
        <dbReference type="ChEBI" id="CHEBI:30616"/>
    </ligand>
</feature>
<gene>
    <name evidence="12 15" type="primary">rbsK</name>
    <name evidence="14" type="ORF">BN580_00305</name>
    <name evidence="15" type="ORF">MR241_08670</name>
</gene>
<dbReference type="EC" id="2.7.1.15" evidence="2 12"/>
<keyword evidence="6 12" id="KW-0547">Nucleotide-binding</keyword>
<evidence type="ECO:0000256" key="5">
    <source>
        <dbReference type="ARBA" id="ARBA00022723"/>
    </source>
</evidence>
<dbReference type="PROSITE" id="PS00584">
    <property type="entry name" value="PFKB_KINASES_2"/>
    <property type="match status" value="1"/>
</dbReference>
<comment type="subcellular location">
    <subcellularLocation>
        <location evidence="12">Cytoplasm</location>
    </subcellularLocation>
</comment>
<protein>
    <recommendedName>
        <fullName evidence="3 12">Ribokinase</fullName>
        <shortName evidence="12">RK</shortName>
        <ecNumber evidence="2 12">2.7.1.15</ecNumber>
    </recommendedName>
</protein>
<reference evidence="14" key="1">
    <citation type="submission" date="2012-11" db="EMBL/GenBank/DDBJ databases">
        <title>Dependencies among metagenomic species, viruses, plasmids and units of genetic variation.</title>
        <authorList>
            <person name="Nielsen H.B."/>
            <person name="Almeida M."/>
            <person name="Juncker A.S."/>
            <person name="Rasmussen S."/>
            <person name="Li J."/>
            <person name="Sunagawa S."/>
            <person name="Plichta D."/>
            <person name="Gautier L."/>
            <person name="Le Chatelier E."/>
            <person name="Peletier E."/>
            <person name="Bonde I."/>
            <person name="Nielsen T."/>
            <person name="Manichanh C."/>
            <person name="Arumugam M."/>
            <person name="Batto J."/>
            <person name="Santos M.B.Q.D."/>
            <person name="Blom N."/>
            <person name="Borruel N."/>
            <person name="Burgdorf K.S."/>
            <person name="Boumezbeur F."/>
            <person name="Casellas F."/>
            <person name="Dore J."/>
            <person name="Guarner F."/>
            <person name="Hansen T."/>
            <person name="Hildebrand F."/>
            <person name="Kaas R.S."/>
            <person name="Kennedy S."/>
            <person name="Kristiansen K."/>
            <person name="Kultima J.R."/>
            <person name="Leonard P."/>
            <person name="Levenez F."/>
            <person name="Lund O."/>
            <person name="Moumen B."/>
            <person name="Le Paslier D."/>
            <person name="Pons N."/>
            <person name="Pedersen O."/>
            <person name="Prifti E."/>
            <person name="Qin J."/>
            <person name="Raes J."/>
            <person name="Tap J."/>
            <person name="Tims S."/>
            <person name="Ussery D.W."/>
            <person name="Yamada T."/>
            <person name="MetaHit consortium"/>
            <person name="Renault P."/>
            <person name="Sicheritz-Ponten T."/>
            <person name="Bork P."/>
            <person name="Wang J."/>
            <person name="Brunak S."/>
            <person name="Ehrlich S.D."/>
        </authorList>
    </citation>
    <scope>NUCLEOTIDE SEQUENCE [LARGE SCALE GENOMIC DNA]</scope>
</reference>
<evidence type="ECO:0000256" key="4">
    <source>
        <dbReference type="ARBA" id="ARBA00022679"/>
    </source>
</evidence>
<evidence type="ECO:0000256" key="1">
    <source>
        <dbReference type="ARBA" id="ARBA00005380"/>
    </source>
</evidence>
<feature type="active site" description="Proton acceptor" evidence="12">
    <location>
        <position position="256"/>
    </location>
</feature>
<feature type="binding site" evidence="12">
    <location>
        <begin position="42"/>
        <end position="46"/>
    </location>
    <ligand>
        <name>substrate</name>
    </ligand>
</feature>
<dbReference type="CDD" id="cd01174">
    <property type="entry name" value="ribokinase"/>
    <property type="match status" value="1"/>
</dbReference>
<dbReference type="InterPro" id="IPR029056">
    <property type="entry name" value="Ribokinase-like"/>
</dbReference>
<feature type="binding site" evidence="12">
    <location>
        <position position="144"/>
    </location>
    <ligand>
        <name>substrate</name>
    </ligand>
</feature>
<dbReference type="GO" id="GO:0004747">
    <property type="term" value="F:ribokinase activity"/>
    <property type="evidence" value="ECO:0007669"/>
    <property type="project" value="UniProtKB-UniRule"/>
</dbReference>
<evidence type="ECO:0000256" key="8">
    <source>
        <dbReference type="ARBA" id="ARBA00022840"/>
    </source>
</evidence>
<comment type="activity regulation">
    <text evidence="12">Activated by a monovalent cation that binds near, but not in, the active site. The most likely occupant of the site in vivo is potassium. Ion binding induces a conformational change that may alter substrate affinity.</text>
</comment>
<dbReference type="InterPro" id="IPR011611">
    <property type="entry name" value="PfkB_dom"/>
</dbReference>
<keyword evidence="4 12" id="KW-0808">Transferase</keyword>
<dbReference type="GO" id="GO:0046872">
    <property type="term" value="F:metal ion binding"/>
    <property type="evidence" value="ECO:0007669"/>
    <property type="project" value="UniProtKB-KW"/>
</dbReference>
<dbReference type="PANTHER" id="PTHR10584">
    <property type="entry name" value="SUGAR KINASE"/>
    <property type="match status" value="1"/>
</dbReference>
<dbReference type="Pfam" id="PF00294">
    <property type="entry name" value="PfkB"/>
    <property type="match status" value="1"/>
</dbReference>
<feature type="binding site" evidence="12">
    <location>
        <begin position="14"/>
        <end position="16"/>
    </location>
    <ligand>
        <name>substrate</name>
    </ligand>
</feature>
<evidence type="ECO:0000256" key="9">
    <source>
        <dbReference type="ARBA" id="ARBA00022842"/>
    </source>
</evidence>
<keyword evidence="12" id="KW-0963">Cytoplasm</keyword>
<feature type="binding site" evidence="12">
    <location>
        <position position="252"/>
    </location>
    <ligand>
        <name>K(+)</name>
        <dbReference type="ChEBI" id="CHEBI:29103"/>
    </ligand>
</feature>
<comment type="caution">
    <text evidence="14">The sequence shown here is derived from an EMBL/GenBank/DDBJ whole genome shotgun (WGS) entry which is preliminary data.</text>
</comment>
<dbReference type="Proteomes" id="UP000017938">
    <property type="component" value="Unassembled WGS sequence"/>
</dbReference>
<evidence type="ECO:0000256" key="6">
    <source>
        <dbReference type="ARBA" id="ARBA00022741"/>
    </source>
</evidence>
<keyword evidence="10 12" id="KW-0630">Potassium</keyword>
<feature type="binding site" evidence="12">
    <location>
        <position position="188"/>
    </location>
    <ligand>
        <name>ATP</name>
        <dbReference type="ChEBI" id="CHEBI:30616"/>
    </ligand>
</feature>
<dbReference type="InterPro" id="IPR011877">
    <property type="entry name" value="Ribokinase"/>
</dbReference>
<dbReference type="STRING" id="1263015.BN580_00305"/>
<dbReference type="PANTHER" id="PTHR10584:SF166">
    <property type="entry name" value="RIBOKINASE"/>
    <property type="match status" value="1"/>
</dbReference>
<dbReference type="EMBL" id="JALEMU010000137">
    <property type="protein sequence ID" value="MCI5756347.1"/>
    <property type="molecule type" value="Genomic_DNA"/>
</dbReference>
<evidence type="ECO:0000256" key="2">
    <source>
        <dbReference type="ARBA" id="ARBA00012035"/>
    </source>
</evidence>
<dbReference type="SUPFAM" id="SSF53613">
    <property type="entry name" value="Ribokinase-like"/>
    <property type="match status" value="1"/>
</dbReference>
<organism evidence="14 16">
    <name type="scientific">Candidatus Colimorpha enterica</name>
    <dbReference type="NCBI Taxonomy" id="3083063"/>
    <lineage>
        <taxon>Bacteria</taxon>
        <taxon>Pseudomonadati</taxon>
        <taxon>Bacteroidota</taxon>
        <taxon>Bacteroidia</taxon>
        <taxon>Bacteroidales</taxon>
        <taxon>Candidatus Colimorpha</taxon>
    </lineage>
</organism>
<dbReference type="Proteomes" id="UP001139365">
    <property type="component" value="Unassembled WGS sequence"/>
</dbReference>
<evidence type="ECO:0000256" key="3">
    <source>
        <dbReference type="ARBA" id="ARBA00016943"/>
    </source>
</evidence>
<dbReference type="UniPathway" id="UPA00916">
    <property type="reaction ID" value="UER00889"/>
</dbReference>
<dbReference type="HAMAP" id="MF_01987">
    <property type="entry name" value="Ribokinase"/>
    <property type="match status" value="1"/>
</dbReference>
<evidence type="ECO:0000313" key="14">
    <source>
        <dbReference type="EMBL" id="CDC77139.1"/>
    </source>
</evidence>
<keyword evidence="8 12" id="KW-0067">ATP-binding</keyword>
<evidence type="ECO:0000256" key="11">
    <source>
        <dbReference type="ARBA" id="ARBA00023277"/>
    </source>
</evidence>
<feature type="binding site" evidence="12">
    <location>
        <begin position="255"/>
        <end position="256"/>
    </location>
    <ligand>
        <name>ATP</name>
        <dbReference type="ChEBI" id="CHEBI:30616"/>
    </ligand>
</feature>
<proteinExistence type="inferred from homology"/>
<dbReference type="InterPro" id="IPR002139">
    <property type="entry name" value="Ribo/fructo_kinase"/>
</dbReference>
<dbReference type="Gene3D" id="3.40.1190.20">
    <property type="match status" value="1"/>
</dbReference>
<reference evidence="15 17" key="2">
    <citation type="submission" date="2022-03" db="EMBL/GenBank/DDBJ databases">
        <title>Metagenome-assembled genomes from swine fecal metagenomes.</title>
        <authorList>
            <person name="Holman D.B."/>
            <person name="Kommadath A."/>
        </authorList>
    </citation>
    <scope>NUCLEOTIDE SEQUENCE [LARGE SCALE GENOMIC DNA]</scope>
    <source>
        <strain evidence="15">SUG147</strain>
    </source>
</reference>
<feature type="binding site" evidence="12">
    <location>
        <position position="295"/>
    </location>
    <ligand>
        <name>K(+)</name>
        <dbReference type="ChEBI" id="CHEBI:29103"/>
    </ligand>
</feature>
<evidence type="ECO:0000256" key="12">
    <source>
        <dbReference type="HAMAP-Rule" id="MF_01987"/>
    </source>
</evidence>
<evidence type="ECO:0000313" key="16">
    <source>
        <dbReference type="Proteomes" id="UP000017938"/>
    </source>
</evidence>
<feature type="binding site" evidence="12">
    <location>
        <position position="291"/>
    </location>
    <ligand>
        <name>K(+)</name>
        <dbReference type="ChEBI" id="CHEBI:29103"/>
    </ligand>
</feature>
<feature type="binding site" evidence="12">
    <location>
        <position position="286"/>
    </location>
    <ligand>
        <name>K(+)</name>
        <dbReference type="ChEBI" id="CHEBI:29103"/>
    </ligand>
</feature>
<comment type="catalytic activity">
    <reaction evidence="12">
        <text>D-ribose + ATP = D-ribose 5-phosphate + ADP + H(+)</text>
        <dbReference type="Rhea" id="RHEA:13697"/>
        <dbReference type="ChEBI" id="CHEBI:15378"/>
        <dbReference type="ChEBI" id="CHEBI:30616"/>
        <dbReference type="ChEBI" id="CHEBI:47013"/>
        <dbReference type="ChEBI" id="CHEBI:78346"/>
        <dbReference type="ChEBI" id="CHEBI:456216"/>
        <dbReference type="EC" id="2.7.1.15"/>
    </reaction>
</comment>
<dbReference type="GO" id="GO:0005524">
    <property type="term" value="F:ATP binding"/>
    <property type="evidence" value="ECO:0007669"/>
    <property type="project" value="UniProtKB-UniRule"/>
</dbReference>
<comment type="similarity">
    <text evidence="1">Belongs to the carbohydrate kinase pfkB family.</text>
</comment>
<dbReference type="GO" id="GO:0005829">
    <property type="term" value="C:cytosol"/>
    <property type="evidence" value="ECO:0007669"/>
    <property type="project" value="TreeGrafter"/>
</dbReference>
<keyword evidence="7 12" id="KW-0418">Kinase</keyword>
<dbReference type="InterPro" id="IPR002173">
    <property type="entry name" value="Carboh/pur_kinase_PfkB_CS"/>
</dbReference>
<evidence type="ECO:0000313" key="17">
    <source>
        <dbReference type="Proteomes" id="UP001139365"/>
    </source>
</evidence>
<sequence length="313" mass="33143">MSKTCKIVVVGSFITDITGFAPRFPGDGETVLGSAVKFGPGGKGSNQATAASRSGGEVVMVTKIGTDMLSDVARKHYTAEGMTQKYVTVTDKADTGSAFIEVSETTGENRIIVVKGANAYITKEDVYAAEQDIAESNAVLTQLESSLDSVIALKELAEKYGKPFVLNPAPMQEVPEGLFKGIDFFTPNETEAEFFSGVKVTSPETAEEAADRLLALGVKNVIITLGKKGVFWTNGTEKALVPTTDLKPVDTTGAGDAFNGGFTVAISEGRDVIDAMKFGNSVASISVTRKGSSPSMPTREETDALYNRFYLGK</sequence>
<accession>R6U524</accession>
<feature type="domain" description="Carbohydrate kinase PfkB" evidence="13">
    <location>
        <begin position="6"/>
        <end position="299"/>
    </location>
</feature>
<keyword evidence="5 12" id="KW-0479">Metal-binding</keyword>
<name>R6U524_9BACT</name>
<keyword evidence="9 12" id="KW-0460">Magnesium</keyword>
<dbReference type="NCBIfam" id="TIGR02152">
    <property type="entry name" value="D_ribokin_bact"/>
    <property type="match status" value="1"/>
</dbReference>
<dbReference type="AlphaFoldDB" id="R6U524"/>
<dbReference type="PRINTS" id="PR00990">
    <property type="entry name" value="RIBOKINASE"/>
</dbReference>
<evidence type="ECO:0000313" key="15">
    <source>
        <dbReference type="EMBL" id="MCI5756347.1"/>
    </source>
</evidence>
<comment type="subunit">
    <text evidence="12">Homodimer.</text>
</comment>
<dbReference type="EMBL" id="CBFW010000420">
    <property type="protein sequence ID" value="CDC77139.1"/>
    <property type="molecule type" value="Genomic_DNA"/>
</dbReference>